<reference evidence="1 2" key="1">
    <citation type="submission" date="2023-07" db="EMBL/GenBank/DDBJ databases">
        <title>Sequencing the genomes of 1000 actinobacteria strains.</title>
        <authorList>
            <person name="Klenk H.-P."/>
        </authorList>
    </citation>
    <scope>NUCLEOTIDE SEQUENCE [LARGE SCALE GENOMIC DNA]</scope>
    <source>
        <strain evidence="1 2">DSM 44709</strain>
    </source>
</reference>
<proteinExistence type="predicted"/>
<evidence type="ECO:0000313" key="2">
    <source>
        <dbReference type="Proteomes" id="UP001240236"/>
    </source>
</evidence>
<dbReference type="Gene3D" id="3.90.25.10">
    <property type="entry name" value="UDP-galactose 4-epimerase, domain 1"/>
    <property type="match status" value="1"/>
</dbReference>
<sequence length="259" mass="28183">MSENVLVVGATGKIGRHVAAGLRDRGAPVRAVSRRDGFDLADPADLTDAADGAAAVFLIWPFMTAEHARPVADRFAGKRVVYVSAMSAETGFWGEVETAIRGVTERWTFLRPSGFATNTLGWADQIKDTGTVRMPYPAARRSLIHERDIADLAVAALVDDAHAGRTHVITGPEALSQTAQVHAIGASIGRELRIEEQPRAEAKRDMLSWATPEWAETALDYWASLVDKPEPVTRTVEELTGRPARTFAVWARDHAADFS</sequence>
<dbReference type="SUPFAM" id="SSF51735">
    <property type="entry name" value="NAD(P)-binding Rossmann-fold domains"/>
    <property type="match status" value="1"/>
</dbReference>
<dbReference type="PANTHER" id="PTHR43162:SF1">
    <property type="entry name" value="PRESTALK A DIFFERENTIATION PROTEIN A"/>
    <property type="match status" value="1"/>
</dbReference>
<keyword evidence="2" id="KW-1185">Reference proteome</keyword>
<organism evidence="1 2">
    <name type="scientific">Catenuloplanes indicus</name>
    <dbReference type="NCBI Taxonomy" id="137267"/>
    <lineage>
        <taxon>Bacteria</taxon>
        <taxon>Bacillati</taxon>
        <taxon>Actinomycetota</taxon>
        <taxon>Actinomycetes</taxon>
        <taxon>Micromonosporales</taxon>
        <taxon>Micromonosporaceae</taxon>
        <taxon>Catenuloplanes</taxon>
    </lineage>
</organism>
<gene>
    <name evidence="1" type="ORF">J2S42_007495</name>
</gene>
<evidence type="ECO:0000313" key="1">
    <source>
        <dbReference type="EMBL" id="MDQ0370826.1"/>
    </source>
</evidence>
<protein>
    <submittedName>
        <fullName evidence="1">Uncharacterized protein YbjT (DUF2867 family)</fullName>
    </submittedName>
</protein>
<accession>A0AAE3W7A3</accession>
<dbReference type="PANTHER" id="PTHR43162">
    <property type="match status" value="1"/>
</dbReference>
<comment type="caution">
    <text evidence="1">The sequence shown here is derived from an EMBL/GenBank/DDBJ whole genome shotgun (WGS) entry which is preliminary data.</text>
</comment>
<dbReference type="InterPro" id="IPR036291">
    <property type="entry name" value="NAD(P)-bd_dom_sf"/>
</dbReference>
<dbReference type="EMBL" id="JAUSUZ010000001">
    <property type="protein sequence ID" value="MDQ0370826.1"/>
    <property type="molecule type" value="Genomic_DNA"/>
</dbReference>
<dbReference type="InterPro" id="IPR051604">
    <property type="entry name" value="Ergot_Alk_Oxidoreductase"/>
</dbReference>
<name>A0AAE3W7A3_9ACTN</name>
<dbReference type="RefSeq" id="WP_307247101.1">
    <property type="nucleotide sequence ID" value="NZ_JAUSUZ010000001.1"/>
</dbReference>
<dbReference type="Gene3D" id="3.40.50.720">
    <property type="entry name" value="NAD(P)-binding Rossmann-like Domain"/>
    <property type="match status" value="1"/>
</dbReference>
<dbReference type="Proteomes" id="UP001240236">
    <property type="component" value="Unassembled WGS sequence"/>
</dbReference>
<dbReference type="AlphaFoldDB" id="A0AAE3W7A3"/>